<sequence>MTISSEENVSPISQWYDMMTRMFPDGRLTFLNYGYLDECSNFDWLEEEDIEQKCSANLIRTILGDADLRGKKVLEVGSGRGGNCSYLARYAGAASVTGLDFCPAHIEFCKQVHHLDGLSFIGGDATALPFADEEFDVVVNIESSHCYPDINRFGEEVRRVLKKEGLFFYADTMKGDNHDVLSEKDKIGVDFFNNILEQHQAMILNSKFNVEDYIDISDGVARAFESEQGHLKHLLKTLVNEKKQHSSLPPDVYHAFDTMFHFFDDSGLKAYKNGHLAYRFWRLRKTV</sequence>
<dbReference type="RefSeq" id="WP_104077484.1">
    <property type="nucleotide sequence ID" value="NZ_CP062178.1"/>
</dbReference>
<dbReference type="InterPro" id="IPR013216">
    <property type="entry name" value="Methyltransf_11"/>
</dbReference>
<dbReference type="EMBL" id="PRDW01000007">
    <property type="protein sequence ID" value="PPB83491.1"/>
    <property type="molecule type" value="Genomic_DNA"/>
</dbReference>
<dbReference type="OrthoDB" id="529208at2"/>
<evidence type="ECO:0000313" key="3">
    <source>
        <dbReference type="EMBL" id="CCJ27866.1"/>
    </source>
</evidence>
<dbReference type="CDD" id="cd02440">
    <property type="entry name" value="AdoMet_MTases"/>
    <property type="match status" value="1"/>
</dbReference>
<reference evidence="3" key="1">
    <citation type="journal article" date="2012" name="Angew. Chem. Int. Ed.">
        <title>Symbiotic cooperation in the biosynthesis of a phytotoxin.</title>
        <authorList>
            <person name="Scherlach K."/>
            <person name="Busch B."/>
            <person name="Lackner G."/>
            <person name="Pazkowski U."/>
            <person name="Hertweck C."/>
        </authorList>
    </citation>
    <scope>NUCLEOTIDE SEQUENCE</scope>
    <source>
        <strain evidence="3">HKI 456</strain>
    </source>
</reference>
<evidence type="ECO:0000313" key="4">
    <source>
        <dbReference type="EMBL" id="PPB83491.1"/>
    </source>
</evidence>
<dbReference type="Gene3D" id="3.40.50.150">
    <property type="entry name" value="Vaccinia Virus protein VP39"/>
    <property type="match status" value="1"/>
</dbReference>
<dbReference type="InterPro" id="IPR029063">
    <property type="entry name" value="SAM-dependent_MTases_sf"/>
</dbReference>
<keyword evidence="5" id="KW-1185">Reference proteome</keyword>
<dbReference type="EMBL" id="HE963103">
    <property type="protein sequence ID" value="CCJ27866.1"/>
    <property type="molecule type" value="Genomic_DNA"/>
</dbReference>
<dbReference type="SUPFAM" id="SSF53335">
    <property type="entry name" value="S-adenosyl-L-methionine-dependent methyltransferases"/>
    <property type="match status" value="1"/>
</dbReference>
<dbReference type="Proteomes" id="UP000243096">
    <property type="component" value="Unassembled WGS sequence"/>
</dbReference>
<feature type="domain" description="Methyltransferase type 11" evidence="2">
    <location>
        <begin position="74"/>
        <end position="168"/>
    </location>
</feature>
<dbReference type="GO" id="GO:0016126">
    <property type="term" value="P:sterol biosynthetic process"/>
    <property type="evidence" value="ECO:0007669"/>
    <property type="project" value="TreeGrafter"/>
</dbReference>
<evidence type="ECO:0000313" key="5">
    <source>
        <dbReference type="Proteomes" id="UP000243096"/>
    </source>
</evidence>
<dbReference type="GO" id="GO:0003838">
    <property type="term" value="F:sterol 24-C-methyltransferase activity"/>
    <property type="evidence" value="ECO:0007669"/>
    <property type="project" value="TreeGrafter"/>
</dbReference>
<dbReference type="PANTHER" id="PTHR44068:SF1">
    <property type="entry name" value="HYPOTHETICAL LOC100005854"/>
    <property type="match status" value="1"/>
</dbReference>
<name>I7KSH4_9BURK</name>
<keyword evidence="3" id="KW-0489">Methyltransferase</keyword>
<dbReference type="Pfam" id="PF08241">
    <property type="entry name" value="Methyltransf_11"/>
    <property type="match status" value="1"/>
</dbReference>
<proteinExistence type="predicted"/>
<reference evidence="4 5" key="2">
    <citation type="submission" date="2018-01" db="EMBL/GenBank/DDBJ databases">
        <title>Genomic Encyclopedia of Type Strains, Phase III (KMG-III): the genomes of soil and plant-associated and newly described type strains.</title>
        <authorList>
            <person name="Whitman W."/>
        </authorList>
    </citation>
    <scope>NUCLEOTIDE SEQUENCE [LARGE SCALE GENOMIC DNA]</scope>
    <source>
        <strain evidence="4 5">HKI456</strain>
    </source>
</reference>
<dbReference type="PANTHER" id="PTHR44068">
    <property type="entry name" value="ZGC:194242"/>
    <property type="match status" value="1"/>
</dbReference>
<organism evidence="3">
    <name type="scientific">Mycetohabitans endofungorum</name>
    <dbReference type="NCBI Taxonomy" id="417203"/>
    <lineage>
        <taxon>Bacteria</taxon>
        <taxon>Pseudomonadati</taxon>
        <taxon>Pseudomonadota</taxon>
        <taxon>Betaproteobacteria</taxon>
        <taxon>Burkholderiales</taxon>
        <taxon>Burkholderiaceae</taxon>
        <taxon>Mycetohabitans</taxon>
    </lineage>
</organism>
<dbReference type="AlphaFoldDB" id="I7KSH4"/>
<protein>
    <submittedName>
        <fullName evidence="3">Methyltransferase RhiI</fullName>
    </submittedName>
    <submittedName>
        <fullName evidence="4">O-methyltransferase</fullName>
    </submittedName>
</protein>
<dbReference type="GO" id="GO:0032259">
    <property type="term" value="P:methylation"/>
    <property type="evidence" value="ECO:0007669"/>
    <property type="project" value="UniProtKB-KW"/>
</dbReference>
<dbReference type="InterPro" id="IPR050447">
    <property type="entry name" value="Erg6_SMT_methyltransf"/>
</dbReference>
<evidence type="ECO:0000256" key="1">
    <source>
        <dbReference type="ARBA" id="ARBA00022679"/>
    </source>
</evidence>
<keyword evidence="1 3" id="KW-0808">Transferase</keyword>
<accession>I7KSH4</accession>
<gene>
    <name evidence="3" type="primary">rhiI</name>
    <name evidence="4" type="ORF">B0O95_1075</name>
</gene>
<evidence type="ECO:0000259" key="2">
    <source>
        <dbReference type="Pfam" id="PF08241"/>
    </source>
</evidence>